<feature type="signal peptide" evidence="21">
    <location>
        <begin position="1"/>
        <end position="28"/>
    </location>
</feature>
<dbReference type="InterPro" id="IPR032675">
    <property type="entry name" value="LRR_dom_sf"/>
</dbReference>
<feature type="binding site" evidence="19">
    <location>
        <position position="604"/>
    </location>
    <ligand>
        <name>ATP</name>
        <dbReference type="ChEBI" id="CHEBI:30616"/>
    </ligand>
</feature>
<dbReference type="InterPro" id="IPR011009">
    <property type="entry name" value="Kinase-like_dom_sf"/>
</dbReference>
<evidence type="ECO:0000256" key="13">
    <source>
        <dbReference type="ARBA" id="ARBA00022989"/>
    </source>
</evidence>
<keyword evidence="8 21" id="KW-0732">Signal</keyword>
<evidence type="ECO:0000256" key="15">
    <source>
        <dbReference type="ARBA" id="ARBA00023170"/>
    </source>
</evidence>
<dbReference type="SUPFAM" id="SSF56112">
    <property type="entry name" value="Protein kinase-like (PK-like)"/>
    <property type="match status" value="1"/>
</dbReference>
<keyword evidence="5" id="KW-0433">Leucine-rich repeat</keyword>
<name>A0A6J1DP90_MOMCH</name>
<evidence type="ECO:0000256" key="6">
    <source>
        <dbReference type="ARBA" id="ARBA00022679"/>
    </source>
</evidence>
<dbReference type="Gene3D" id="3.40.50.1110">
    <property type="entry name" value="SGNH hydrolase"/>
    <property type="match status" value="1"/>
</dbReference>
<dbReference type="InterPro" id="IPR025875">
    <property type="entry name" value="Leu-rich_rpt_4"/>
</dbReference>
<sequence>MIVGTSGHSLFGFLLTGLSLPLLLLVQAQDQSGFISLDCGLPEGTRYNETTTGINYVSDASFINSGVSKSVASAYGEGDTYPRQLRMLRSFPQGIRNCYNVSIVKGTEYLIRASFLYGNYDGLDSLPMFDLYIGNSLWQTLKFTSNAMDAFIDLIHVTSSNEVHICLINTGNGVPFISALEFRASLNITFQTVVTSLSLYTRMDIGSIEDRNYRFPLDVYDRIWSSYNSNEWTQVSTNLTVDALGGNRLRLPSIVMETASTPKNASKPLEIWWDSVDSSQYYVFMHFAEFVKPRANQTREFNITYNGDFFYGPVIPNYLSSMTISTQDPLEAANRYLFSFTPTENSTLPPIINAFEIYTVKHVSELKANQGDVDAITNIKSSYGIKRDWQGDPCVPMRYPWSGLNCSNQTAPRIISLNLSSSGLTGEISSYISNLTMLQTLDLSNNELTGELPEFLVNLPNLRIINLTRNKFTGSIPKALLQRAEAGSLTLSVGENPDLCTALKCDNKRNNNKKKKHLVLIILSCIIAVILPILMVSLVIYKRRKQRENLKISVQERLLKSKNQQVHYSEILIITENLKTTIGEGGFGKVYLGVLSDKTQVAVKLLSAMSQQGYNEFRAEAQILTVVHHRNLVSLIGYCDEAENKALIYEFMGNGNLRDHLSDSSTKVLSWMQRLQIAVDAAQGLEYLHNGCMPPIIHRDMKSSNILLNEQMQAKIADFGLSRVFASDNDTHFSTCPAGTFGYVDPTVHLSRNFIRKSDVYSFGIVLFELITGQPAIIKSSEDSIHIVDWAKPLIAEGNIENIVDPRLGGSIESCSAGKFVELALLCTLPTSPGRPEMSDVVLQLIECLKMVQDRTPQMPPNNAENLSHNSIGSESFLSPRIHPSRDEKHRRRKKMAAFIMSFFFVCAMIFPATGSADTGAAAATIFPAILMFGDSAVDVGNNNNRSTLFKANYPPYGRDFISHKPTGRFSNGKLVSDITAEILGFQTYPPAYLSPEAVGRNLLIGASFASAAAGYDEQASISNRAITLAHQLDYYKEYQRKVAAVAGREKAAAIVKDGLHIVSCGTGDYLQNYYINPAVRRRFTPDQYSSFLVASFSTFIKDLHGVGARRIGVTSLPALGCFPSALALFGFQGKGCVRTVNNHVLVFNRKLNSTAAALQKQLPGLKLVIFDVFKPLYDVIASPSNHGFDDVRRGCCGTGAVETASVLCNPKTVGRTCSNATKYMFWDSIHPSEAANQILADAMLIQGYALI</sequence>
<dbReference type="InterPro" id="IPR001245">
    <property type="entry name" value="Ser-Thr/Tyr_kinase_cat_dom"/>
</dbReference>
<keyword evidence="14 20" id="KW-0472">Membrane</keyword>
<feature type="transmembrane region" description="Helical" evidence="20">
    <location>
        <begin position="518"/>
        <end position="541"/>
    </location>
</feature>
<comment type="catalytic activity">
    <reaction evidence="18">
        <text>L-seryl-[protein] + ATP = O-phospho-L-seryl-[protein] + ADP + H(+)</text>
        <dbReference type="Rhea" id="RHEA:17989"/>
        <dbReference type="Rhea" id="RHEA-COMP:9863"/>
        <dbReference type="Rhea" id="RHEA-COMP:11604"/>
        <dbReference type="ChEBI" id="CHEBI:15378"/>
        <dbReference type="ChEBI" id="CHEBI:29999"/>
        <dbReference type="ChEBI" id="CHEBI:30616"/>
        <dbReference type="ChEBI" id="CHEBI:83421"/>
        <dbReference type="ChEBI" id="CHEBI:456216"/>
        <dbReference type="EC" id="2.7.11.1"/>
    </reaction>
</comment>
<dbReference type="FunFam" id="3.40.50.1110:FF:000003">
    <property type="entry name" value="GDSL esterase/lipase APG"/>
    <property type="match status" value="1"/>
</dbReference>
<dbReference type="CDD" id="cd14066">
    <property type="entry name" value="STKc_IRAK"/>
    <property type="match status" value="1"/>
</dbReference>
<dbReference type="InterPro" id="IPR017441">
    <property type="entry name" value="Protein_kinase_ATP_BS"/>
</dbReference>
<dbReference type="Pfam" id="PF07714">
    <property type="entry name" value="PK_Tyr_Ser-Thr"/>
    <property type="match status" value="1"/>
</dbReference>
<dbReference type="Pfam" id="PF12799">
    <property type="entry name" value="LRR_4"/>
    <property type="match status" value="1"/>
</dbReference>
<evidence type="ECO:0000256" key="11">
    <source>
        <dbReference type="ARBA" id="ARBA00022777"/>
    </source>
</evidence>
<evidence type="ECO:0000256" key="17">
    <source>
        <dbReference type="ARBA" id="ARBA00047899"/>
    </source>
</evidence>
<dbReference type="CDD" id="cd01837">
    <property type="entry name" value="SGNH_plant_lipase_like"/>
    <property type="match status" value="1"/>
</dbReference>
<keyword evidence="10 19" id="KW-0547">Nucleotide-binding</keyword>
<dbReference type="GO" id="GO:0016020">
    <property type="term" value="C:membrane"/>
    <property type="evidence" value="ECO:0007669"/>
    <property type="project" value="UniProtKB-SubCell"/>
</dbReference>
<evidence type="ECO:0000256" key="5">
    <source>
        <dbReference type="ARBA" id="ARBA00022614"/>
    </source>
</evidence>
<dbReference type="PROSITE" id="PS00108">
    <property type="entry name" value="PROTEIN_KINASE_ST"/>
    <property type="match status" value="1"/>
</dbReference>
<comment type="similarity">
    <text evidence="2">Belongs to the 'GDSL' lipolytic enzyme family.</text>
</comment>
<evidence type="ECO:0000256" key="2">
    <source>
        <dbReference type="ARBA" id="ARBA00008668"/>
    </source>
</evidence>
<dbReference type="SUPFAM" id="SSF52266">
    <property type="entry name" value="SGNH hydrolase"/>
    <property type="match status" value="1"/>
</dbReference>
<dbReference type="Gene3D" id="3.80.10.10">
    <property type="entry name" value="Ribonuclease Inhibitor"/>
    <property type="match status" value="1"/>
</dbReference>
<keyword evidence="12 19" id="KW-0067">ATP-binding</keyword>
<dbReference type="InterPro" id="IPR024788">
    <property type="entry name" value="Malectin-like_Carb-bd_dom"/>
</dbReference>
<organism evidence="23 24">
    <name type="scientific">Momordica charantia</name>
    <name type="common">Bitter gourd</name>
    <name type="synonym">Balsam pear</name>
    <dbReference type="NCBI Taxonomy" id="3673"/>
    <lineage>
        <taxon>Eukaryota</taxon>
        <taxon>Viridiplantae</taxon>
        <taxon>Streptophyta</taxon>
        <taxon>Embryophyta</taxon>
        <taxon>Tracheophyta</taxon>
        <taxon>Spermatophyta</taxon>
        <taxon>Magnoliopsida</taxon>
        <taxon>eudicotyledons</taxon>
        <taxon>Gunneridae</taxon>
        <taxon>Pentapetalae</taxon>
        <taxon>rosids</taxon>
        <taxon>fabids</taxon>
        <taxon>Cucurbitales</taxon>
        <taxon>Cucurbitaceae</taxon>
        <taxon>Momordiceae</taxon>
        <taxon>Momordica</taxon>
    </lineage>
</organism>
<dbReference type="SUPFAM" id="SSF52058">
    <property type="entry name" value="L domain-like"/>
    <property type="match status" value="1"/>
</dbReference>
<feature type="chain" id="PRO_5027112756" description="non-specific serine/threonine protein kinase" evidence="21">
    <location>
        <begin position="29"/>
        <end position="1252"/>
    </location>
</feature>
<keyword evidence="15" id="KW-0675">Receptor</keyword>
<dbReference type="GO" id="GO:0004674">
    <property type="term" value="F:protein serine/threonine kinase activity"/>
    <property type="evidence" value="ECO:0007669"/>
    <property type="project" value="UniProtKB-KW"/>
</dbReference>
<keyword evidence="13 20" id="KW-1133">Transmembrane helix</keyword>
<dbReference type="FunFam" id="3.30.200.20:FF:000039">
    <property type="entry name" value="receptor-like protein kinase FERONIA"/>
    <property type="match status" value="1"/>
</dbReference>
<keyword evidence="6" id="KW-0808">Transferase</keyword>
<keyword evidence="23" id="KW-1185">Reference proteome</keyword>
<dbReference type="EC" id="2.7.11.1" evidence="3"/>
<dbReference type="PANTHER" id="PTHR45631:SF202">
    <property type="entry name" value="SENESCENCE-INDUCED RECEPTOR-LIKE SERINE_THREONINE-PROTEIN KINASE"/>
    <property type="match status" value="1"/>
</dbReference>
<evidence type="ECO:0000256" key="21">
    <source>
        <dbReference type="SAM" id="SignalP"/>
    </source>
</evidence>
<accession>A0A6J1DP90</accession>
<dbReference type="KEGG" id="mcha:111022244"/>
<evidence type="ECO:0000256" key="3">
    <source>
        <dbReference type="ARBA" id="ARBA00012513"/>
    </source>
</evidence>
<evidence type="ECO:0000256" key="8">
    <source>
        <dbReference type="ARBA" id="ARBA00022729"/>
    </source>
</evidence>
<dbReference type="Proteomes" id="UP000504603">
    <property type="component" value="Unplaced"/>
</dbReference>
<comment type="subcellular location">
    <subcellularLocation>
        <location evidence="1">Membrane</location>
        <topology evidence="1">Single-pass type I membrane protein</topology>
    </subcellularLocation>
</comment>
<evidence type="ECO:0000256" key="14">
    <source>
        <dbReference type="ARBA" id="ARBA00023136"/>
    </source>
</evidence>
<evidence type="ECO:0000256" key="18">
    <source>
        <dbReference type="ARBA" id="ARBA00048679"/>
    </source>
</evidence>
<proteinExistence type="inferred from homology"/>
<dbReference type="PANTHER" id="PTHR45631">
    <property type="entry name" value="OS07G0107800 PROTEIN-RELATED"/>
    <property type="match status" value="1"/>
</dbReference>
<evidence type="ECO:0000256" key="12">
    <source>
        <dbReference type="ARBA" id="ARBA00022840"/>
    </source>
</evidence>
<dbReference type="Pfam" id="PF12819">
    <property type="entry name" value="Malectin_like"/>
    <property type="match status" value="1"/>
</dbReference>
<dbReference type="Pfam" id="PF00657">
    <property type="entry name" value="Lipase_GDSL"/>
    <property type="match status" value="1"/>
</dbReference>
<dbReference type="GO" id="GO:0016788">
    <property type="term" value="F:hydrolase activity, acting on ester bonds"/>
    <property type="evidence" value="ECO:0007669"/>
    <property type="project" value="InterPro"/>
</dbReference>
<dbReference type="FunFam" id="3.80.10.10:FF:000129">
    <property type="entry name" value="Leucine-rich repeat receptor-like kinase"/>
    <property type="match status" value="1"/>
</dbReference>
<dbReference type="PROSITE" id="PS00107">
    <property type="entry name" value="PROTEIN_KINASE_ATP"/>
    <property type="match status" value="1"/>
</dbReference>
<evidence type="ECO:0000256" key="4">
    <source>
        <dbReference type="ARBA" id="ARBA00022527"/>
    </source>
</evidence>
<evidence type="ECO:0000313" key="23">
    <source>
        <dbReference type="Proteomes" id="UP000504603"/>
    </source>
</evidence>
<feature type="transmembrane region" description="Helical" evidence="20">
    <location>
        <begin position="896"/>
        <end position="914"/>
    </location>
</feature>
<protein>
    <recommendedName>
        <fullName evidence="3">non-specific serine/threonine protein kinase</fullName>
        <ecNumber evidence="3">2.7.11.1</ecNumber>
    </recommendedName>
</protein>
<evidence type="ECO:0000256" key="1">
    <source>
        <dbReference type="ARBA" id="ARBA00004479"/>
    </source>
</evidence>
<evidence type="ECO:0000256" key="19">
    <source>
        <dbReference type="PROSITE-ProRule" id="PRU10141"/>
    </source>
</evidence>
<dbReference type="AlphaFoldDB" id="A0A6J1DP90"/>
<evidence type="ECO:0000256" key="20">
    <source>
        <dbReference type="SAM" id="Phobius"/>
    </source>
</evidence>
<evidence type="ECO:0000313" key="24">
    <source>
        <dbReference type="RefSeq" id="XP_022155109.1"/>
    </source>
</evidence>
<dbReference type="GO" id="GO:0005524">
    <property type="term" value="F:ATP binding"/>
    <property type="evidence" value="ECO:0007669"/>
    <property type="project" value="UniProtKB-UniRule"/>
</dbReference>
<evidence type="ECO:0000256" key="10">
    <source>
        <dbReference type="ARBA" id="ARBA00022741"/>
    </source>
</evidence>
<dbReference type="OrthoDB" id="2017114at2759"/>
<feature type="domain" description="Protein kinase" evidence="22">
    <location>
        <begin position="576"/>
        <end position="872"/>
    </location>
</feature>
<dbReference type="InterPro" id="IPR035669">
    <property type="entry name" value="SGNH_plant_lipase-like"/>
</dbReference>
<dbReference type="SMART" id="SM00220">
    <property type="entry name" value="S_TKc"/>
    <property type="match status" value="1"/>
</dbReference>
<dbReference type="RefSeq" id="XP_022155109.1">
    <property type="nucleotide sequence ID" value="XM_022299417.1"/>
</dbReference>
<dbReference type="InterPro" id="IPR000719">
    <property type="entry name" value="Prot_kinase_dom"/>
</dbReference>
<evidence type="ECO:0000259" key="22">
    <source>
        <dbReference type="PROSITE" id="PS50011"/>
    </source>
</evidence>
<dbReference type="GeneID" id="111022244"/>
<dbReference type="Gene3D" id="3.30.200.20">
    <property type="entry name" value="Phosphorylase Kinase, domain 1"/>
    <property type="match status" value="1"/>
</dbReference>
<dbReference type="FunFam" id="1.10.510.10:FF:000287">
    <property type="entry name" value="probable LRR receptor-like serine/threonine-protein kinase RKF3"/>
    <property type="match status" value="1"/>
</dbReference>
<keyword evidence="11" id="KW-0418">Kinase</keyword>
<keyword evidence="9" id="KW-0677">Repeat</keyword>
<gene>
    <name evidence="24" type="primary">LOC111022244</name>
</gene>
<evidence type="ECO:0000256" key="9">
    <source>
        <dbReference type="ARBA" id="ARBA00022737"/>
    </source>
</evidence>
<evidence type="ECO:0000256" key="7">
    <source>
        <dbReference type="ARBA" id="ARBA00022692"/>
    </source>
</evidence>
<dbReference type="Gene3D" id="1.10.510.10">
    <property type="entry name" value="Transferase(Phosphotransferase) domain 1"/>
    <property type="match status" value="1"/>
</dbReference>
<dbReference type="PROSITE" id="PS50011">
    <property type="entry name" value="PROTEIN_KINASE_DOM"/>
    <property type="match status" value="1"/>
</dbReference>
<dbReference type="InterPro" id="IPR001087">
    <property type="entry name" value="GDSL"/>
</dbReference>
<keyword evidence="16" id="KW-0325">Glycoprotein</keyword>
<dbReference type="InterPro" id="IPR008271">
    <property type="entry name" value="Ser/Thr_kinase_AS"/>
</dbReference>
<evidence type="ECO:0000256" key="16">
    <source>
        <dbReference type="ARBA" id="ARBA00023180"/>
    </source>
</evidence>
<keyword evidence="4" id="KW-0723">Serine/threonine-protein kinase</keyword>
<reference evidence="24" key="1">
    <citation type="submission" date="2025-08" db="UniProtKB">
        <authorList>
            <consortium name="RefSeq"/>
        </authorList>
    </citation>
    <scope>IDENTIFICATION</scope>
    <source>
        <strain evidence="24">OHB3-1</strain>
    </source>
</reference>
<comment type="catalytic activity">
    <reaction evidence="17">
        <text>L-threonyl-[protein] + ATP = O-phospho-L-threonyl-[protein] + ADP + H(+)</text>
        <dbReference type="Rhea" id="RHEA:46608"/>
        <dbReference type="Rhea" id="RHEA-COMP:11060"/>
        <dbReference type="Rhea" id="RHEA-COMP:11605"/>
        <dbReference type="ChEBI" id="CHEBI:15378"/>
        <dbReference type="ChEBI" id="CHEBI:30013"/>
        <dbReference type="ChEBI" id="CHEBI:30616"/>
        <dbReference type="ChEBI" id="CHEBI:61977"/>
        <dbReference type="ChEBI" id="CHEBI:456216"/>
        <dbReference type="EC" id="2.7.11.1"/>
    </reaction>
</comment>
<dbReference type="InterPro" id="IPR036514">
    <property type="entry name" value="SGNH_hydro_sf"/>
</dbReference>
<keyword evidence="7 20" id="KW-0812">Transmembrane</keyword>